<dbReference type="AlphaFoldDB" id="G0N581"/>
<dbReference type="InParanoid" id="G0N581"/>
<evidence type="ECO:0000313" key="1">
    <source>
        <dbReference type="EMBL" id="EGT53044.1"/>
    </source>
</evidence>
<name>G0N581_CAEBE</name>
<dbReference type="Proteomes" id="UP000008068">
    <property type="component" value="Unassembled WGS sequence"/>
</dbReference>
<reference evidence="2" key="1">
    <citation type="submission" date="2011-07" db="EMBL/GenBank/DDBJ databases">
        <authorList>
            <consortium name="Caenorhabditis brenneri Sequencing and Analysis Consortium"/>
            <person name="Wilson R.K."/>
        </authorList>
    </citation>
    <scope>NUCLEOTIDE SEQUENCE [LARGE SCALE GENOMIC DNA]</scope>
    <source>
        <strain evidence="2">PB2801</strain>
    </source>
</reference>
<proteinExistence type="predicted"/>
<accession>G0N581</accession>
<organism evidence="2">
    <name type="scientific">Caenorhabditis brenneri</name>
    <name type="common">Nematode worm</name>
    <dbReference type="NCBI Taxonomy" id="135651"/>
    <lineage>
        <taxon>Eukaryota</taxon>
        <taxon>Metazoa</taxon>
        <taxon>Ecdysozoa</taxon>
        <taxon>Nematoda</taxon>
        <taxon>Chromadorea</taxon>
        <taxon>Rhabditida</taxon>
        <taxon>Rhabditina</taxon>
        <taxon>Rhabditomorpha</taxon>
        <taxon>Rhabditoidea</taxon>
        <taxon>Rhabditidae</taxon>
        <taxon>Peloderinae</taxon>
        <taxon>Caenorhabditis</taxon>
    </lineage>
</organism>
<sequence length="162" mass="18683">MSAHYSDLFIMLFCFFVDRNISKHQNLYEYIIAEKLILHQGTCSTQLIFLGNSSYKYLKFSQPPTSTDQDNAGQVFFSCMSSNGLNVTMELTRDIVVWLAAQNRTRVDIIYNFGLIVLNAMDNQNRPEFLFNHLRIDLCAFDMRLVVRIGRSMSKESAEVIS</sequence>
<gene>
    <name evidence="1" type="ORF">CAEBREN_05559</name>
</gene>
<dbReference type="EMBL" id="GL379839">
    <property type="protein sequence ID" value="EGT53044.1"/>
    <property type="molecule type" value="Genomic_DNA"/>
</dbReference>
<dbReference type="HOGENOM" id="CLU_1636907_0_0_1"/>
<keyword evidence="2" id="KW-1185">Reference proteome</keyword>
<protein>
    <submittedName>
        <fullName evidence="1">Uncharacterized protein</fullName>
    </submittedName>
</protein>
<evidence type="ECO:0000313" key="2">
    <source>
        <dbReference type="Proteomes" id="UP000008068"/>
    </source>
</evidence>